<feature type="transmembrane region" description="Helical" evidence="1">
    <location>
        <begin position="47"/>
        <end position="67"/>
    </location>
</feature>
<dbReference type="Proteomes" id="UP001355206">
    <property type="component" value="Unassembled WGS sequence"/>
</dbReference>
<organism evidence="2 3">
    <name type="scientific">Methylobacterium oryzae</name>
    <dbReference type="NCBI Taxonomy" id="334852"/>
    <lineage>
        <taxon>Bacteria</taxon>
        <taxon>Pseudomonadati</taxon>
        <taxon>Pseudomonadota</taxon>
        <taxon>Alphaproteobacteria</taxon>
        <taxon>Hyphomicrobiales</taxon>
        <taxon>Methylobacteriaceae</taxon>
        <taxon>Methylobacterium</taxon>
    </lineage>
</organism>
<gene>
    <name evidence="2" type="ORF">MOTC310_23140</name>
</gene>
<keyword evidence="1" id="KW-0812">Transmembrane</keyword>
<protein>
    <submittedName>
        <fullName evidence="2">Uncharacterized protein</fullName>
    </submittedName>
</protein>
<proteinExistence type="predicted"/>
<name>A0ABU7TTG5_9HYPH</name>
<evidence type="ECO:0000313" key="3">
    <source>
        <dbReference type="Proteomes" id="UP001355206"/>
    </source>
</evidence>
<evidence type="ECO:0000256" key="1">
    <source>
        <dbReference type="SAM" id="Phobius"/>
    </source>
</evidence>
<keyword evidence="1" id="KW-0472">Membrane</keyword>
<comment type="caution">
    <text evidence="2">The sequence shown here is derived from an EMBL/GenBank/DDBJ whole genome shotgun (WGS) entry which is preliminary data.</text>
</comment>
<reference evidence="2 3" key="1">
    <citation type="journal article" date="2012" name="Genet. Mol. Biol.">
        <title>Analysis of 16S rRNA and mxaF genes revealing insights into Methylobacterium niche-specific plant association.</title>
        <authorList>
            <person name="Dourado M.N."/>
            <person name="Andreote F.D."/>
            <person name="Dini-Andreote F."/>
            <person name="Conti R."/>
            <person name="Araujo J.M."/>
            <person name="Araujo W.L."/>
        </authorList>
    </citation>
    <scope>NUCLEOTIDE SEQUENCE [LARGE SCALE GENOMIC DNA]</scope>
    <source>
        <strain evidence="2 3">TC3-10</strain>
    </source>
</reference>
<sequence length="68" mass="7175">MSTSANPPHPSAETAALRKDKLRAHIRGVLSTIRSHHRGRGASSIRATGYVFGGWFCGAAAASIPLFT</sequence>
<evidence type="ECO:0000313" key="2">
    <source>
        <dbReference type="EMBL" id="MEE7493195.1"/>
    </source>
</evidence>
<keyword evidence="3" id="KW-1185">Reference proteome</keyword>
<accession>A0ABU7TTG5</accession>
<keyword evidence="1" id="KW-1133">Transmembrane helix</keyword>
<dbReference type="EMBL" id="MLCA01000011">
    <property type="protein sequence ID" value="MEE7493195.1"/>
    <property type="molecule type" value="Genomic_DNA"/>
</dbReference>